<reference evidence="7 8" key="1">
    <citation type="journal article" date="2011" name="J. Gen. Appl. Microbiol.">
        <title>Draft genome sequencing of the enigmatic yeast Saitoella complicata.</title>
        <authorList>
            <person name="Nishida H."/>
            <person name="Hamamoto M."/>
            <person name="Sugiyama J."/>
        </authorList>
    </citation>
    <scope>NUCLEOTIDE SEQUENCE [LARGE SCALE GENOMIC DNA]</scope>
    <source>
        <strain evidence="7 8">NRRL Y-17804</strain>
    </source>
</reference>
<keyword evidence="2 4" id="KW-0863">Zinc-finger</keyword>
<evidence type="ECO:0000256" key="2">
    <source>
        <dbReference type="ARBA" id="ARBA00022771"/>
    </source>
</evidence>
<organism evidence="7 8">
    <name type="scientific">Saitoella complicata (strain BCRC 22490 / CBS 7301 / JCM 7358 / NBRC 10748 / NRRL Y-17804)</name>
    <dbReference type="NCBI Taxonomy" id="698492"/>
    <lineage>
        <taxon>Eukaryota</taxon>
        <taxon>Fungi</taxon>
        <taxon>Dikarya</taxon>
        <taxon>Ascomycota</taxon>
        <taxon>Taphrinomycotina</taxon>
        <taxon>Taphrinomycotina incertae sedis</taxon>
        <taxon>Saitoella</taxon>
    </lineage>
</organism>
<evidence type="ECO:0000313" key="7">
    <source>
        <dbReference type="EMBL" id="GAO49611.1"/>
    </source>
</evidence>
<feature type="compositionally biased region" description="Polar residues" evidence="5">
    <location>
        <begin position="1"/>
        <end position="12"/>
    </location>
</feature>
<sequence>MKNLPQRVTQTYEFGGAPQGGPPGGPPPPPQPAGAQVVPGQEKGNDPNEGAMEDLKRSVKRYKNHVREQKKVIEEVDRLLRCAICFEIFHRPVTLPDCQHTFCGSCLFQSLQQREACPHCRTEVYPDRQGKRAFPIDSLLEVLLSEHPDKKRTAEELRVADEIWDGEEPFDPIYEPEEETPEPRPAIGRPQPPAAPVPVANNNIDELWACPCCPGPSYRGLELTCPVQNGNHDIYRQIVENRDRTRTGVVINGHFVCEGCFCVIPVWPNFERETRFPVKCAACNKLSCQWFHERCPGLEDGRESLQTPGQWAYEKSLRLPDQHTWADSFVAQKELYAPDLSAFEAELLFYYFDTSRFRPMTISDVWEAVELGHANHPLGARPFTFVNRQIALRSARNSVRRNDSICESCFDELLPDCIFVWWQVQMTYPGALPADLQNRPNCIQGSRCLWAKNWGLKREAREPPNPFEHAHCRQYNHVYR</sequence>
<dbReference type="PROSITE" id="PS00518">
    <property type="entry name" value="ZF_RING_1"/>
    <property type="match status" value="1"/>
</dbReference>
<keyword evidence="8" id="KW-1185">Reference proteome</keyword>
<name>A0A0E9NIV3_SAICN</name>
<dbReference type="GO" id="GO:0006513">
    <property type="term" value="P:protein monoubiquitination"/>
    <property type="evidence" value="ECO:0007669"/>
    <property type="project" value="InterPro"/>
</dbReference>
<evidence type="ECO:0000256" key="3">
    <source>
        <dbReference type="ARBA" id="ARBA00022833"/>
    </source>
</evidence>
<dbReference type="GO" id="GO:0006301">
    <property type="term" value="P:DNA damage tolerance"/>
    <property type="evidence" value="ECO:0007669"/>
    <property type="project" value="InterPro"/>
</dbReference>
<dbReference type="OMA" id="IMIARMM"/>
<feature type="domain" description="RING-type" evidence="6">
    <location>
        <begin position="82"/>
        <end position="121"/>
    </location>
</feature>
<dbReference type="STRING" id="698492.A0A0E9NIV3"/>
<dbReference type="GO" id="GO:0061630">
    <property type="term" value="F:ubiquitin protein ligase activity"/>
    <property type="evidence" value="ECO:0007669"/>
    <property type="project" value="InterPro"/>
</dbReference>
<dbReference type="GO" id="GO:0008270">
    <property type="term" value="F:zinc ion binding"/>
    <property type="evidence" value="ECO:0007669"/>
    <property type="project" value="UniProtKB-KW"/>
</dbReference>
<dbReference type="Gene3D" id="3.30.40.10">
    <property type="entry name" value="Zinc/RING finger domain, C3HC4 (zinc finger)"/>
    <property type="match status" value="1"/>
</dbReference>
<dbReference type="InterPro" id="IPR001841">
    <property type="entry name" value="Znf_RING"/>
</dbReference>
<comment type="caution">
    <text evidence="7">The sequence shown here is derived from an EMBL/GenBank/DDBJ whole genome shotgun (WGS) entry which is preliminary data.</text>
</comment>
<dbReference type="EMBL" id="BACD03000024">
    <property type="protein sequence ID" value="GAO49611.1"/>
    <property type="molecule type" value="Genomic_DNA"/>
</dbReference>
<dbReference type="AlphaFoldDB" id="A0A0E9NIV3"/>
<evidence type="ECO:0000256" key="4">
    <source>
        <dbReference type="PROSITE-ProRule" id="PRU00175"/>
    </source>
</evidence>
<dbReference type="SUPFAM" id="SSF57850">
    <property type="entry name" value="RING/U-box"/>
    <property type="match status" value="1"/>
</dbReference>
<dbReference type="InterPro" id="IPR039577">
    <property type="entry name" value="Rad18"/>
</dbReference>
<dbReference type="Pfam" id="PF13923">
    <property type="entry name" value="zf-C3HC4_2"/>
    <property type="match status" value="1"/>
</dbReference>
<reference evidence="7 8" key="3">
    <citation type="journal article" date="2015" name="Genome Announc.">
        <title>Draft Genome Sequence of the Archiascomycetous Yeast Saitoella complicata.</title>
        <authorList>
            <person name="Yamauchi K."/>
            <person name="Kondo S."/>
            <person name="Hamamoto M."/>
            <person name="Takahashi Y."/>
            <person name="Ogura Y."/>
            <person name="Hayashi T."/>
            <person name="Nishida H."/>
        </authorList>
    </citation>
    <scope>NUCLEOTIDE SEQUENCE [LARGE SCALE GENOMIC DNA]</scope>
    <source>
        <strain evidence="7 8">NRRL Y-17804</strain>
    </source>
</reference>
<evidence type="ECO:0000256" key="1">
    <source>
        <dbReference type="ARBA" id="ARBA00022723"/>
    </source>
</evidence>
<evidence type="ECO:0000259" key="6">
    <source>
        <dbReference type="PROSITE" id="PS50089"/>
    </source>
</evidence>
<dbReference type="PANTHER" id="PTHR14134">
    <property type="entry name" value="E3 UBIQUITIN-PROTEIN LIGASE RAD18"/>
    <property type="match status" value="1"/>
</dbReference>
<gene>
    <name evidence="7" type="ORF">G7K_3760-t1</name>
</gene>
<dbReference type="PANTHER" id="PTHR14134:SF2">
    <property type="entry name" value="E3 UBIQUITIN-PROTEIN LIGASE RAD18"/>
    <property type="match status" value="1"/>
</dbReference>
<evidence type="ECO:0000313" key="8">
    <source>
        <dbReference type="Proteomes" id="UP000033140"/>
    </source>
</evidence>
<keyword evidence="3" id="KW-0862">Zinc</keyword>
<keyword evidence="1" id="KW-0479">Metal-binding</keyword>
<dbReference type="PROSITE" id="PS50089">
    <property type="entry name" value="ZF_RING_2"/>
    <property type="match status" value="1"/>
</dbReference>
<feature type="region of interest" description="Disordered" evidence="5">
    <location>
        <begin position="168"/>
        <end position="191"/>
    </location>
</feature>
<evidence type="ECO:0000256" key="5">
    <source>
        <dbReference type="SAM" id="MobiDB-lite"/>
    </source>
</evidence>
<reference evidence="7 8" key="2">
    <citation type="journal article" date="2014" name="J. Gen. Appl. Microbiol.">
        <title>The early diverging ascomycetous budding yeast Saitoella complicata has three histone deacetylases belonging to the Clr6, Hos2, and Rpd3 lineages.</title>
        <authorList>
            <person name="Nishida H."/>
            <person name="Matsumoto T."/>
            <person name="Kondo S."/>
            <person name="Hamamoto M."/>
            <person name="Yoshikawa H."/>
        </authorList>
    </citation>
    <scope>NUCLEOTIDE SEQUENCE [LARGE SCALE GENOMIC DNA]</scope>
    <source>
        <strain evidence="7 8">NRRL Y-17804</strain>
    </source>
</reference>
<proteinExistence type="predicted"/>
<dbReference type="GO" id="GO:0005634">
    <property type="term" value="C:nucleus"/>
    <property type="evidence" value="ECO:0007669"/>
    <property type="project" value="TreeGrafter"/>
</dbReference>
<feature type="region of interest" description="Disordered" evidence="5">
    <location>
        <begin position="1"/>
        <end position="51"/>
    </location>
</feature>
<accession>A0A0E9NIV3</accession>
<feature type="compositionally biased region" description="Pro residues" evidence="5">
    <location>
        <begin position="20"/>
        <end position="32"/>
    </location>
</feature>
<dbReference type="GO" id="GO:0003697">
    <property type="term" value="F:single-stranded DNA binding"/>
    <property type="evidence" value="ECO:0007669"/>
    <property type="project" value="InterPro"/>
</dbReference>
<protein>
    <recommendedName>
        <fullName evidence="6">RING-type domain-containing protein</fullName>
    </recommendedName>
</protein>
<dbReference type="InterPro" id="IPR017907">
    <property type="entry name" value="Znf_RING_CS"/>
</dbReference>
<dbReference type="Proteomes" id="UP000033140">
    <property type="component" value="Unassembled WGS sequence"/>
</dbReference>
<dbReference type="InterPro" id="IPR013083">
    <property type="entry name" value="Znf_RING/FYVE/PHD"/>
</dbReference>
<dbReference type="SMART" id="SM00184">
    <property type="entry name" value="RING"/>
    <property type="match status" value="1"/>
</dbReference>
<feature type="compositionally biased region" description="Acidic residues" evidence="5">
    <location>
        <begin position="168"/>
        <end position="180"/>
    </location>
</feature>
<dbReference type="GO" id="GO:0097505">
    <property type="term" value="C:Rad6-Rad18 complex"/>
    <property type="evidence" value="ECO:0007669"/>
    <property type="project" value="TreeGrafter"/>
</dbReference>